<dbReference type="GO" id="GO:0019509">
    <property type="term" value="P:L-methionine salvage from methylthioadenosine"/>
    <property type="evidence" value="ECO:0007669"/>
    <property type="project" value="UniProtKB-UniRule"/>
</dbReference>
<proteinExistence type="inferred from homology"/>
<feature type="binding site" evidence="9">
    <location>
        <position position="140"/>
    </location>
    <ligand>
        <name>Ni(2+)</name>
        <dbReference type="ChEBI" id="CHEBI:49786"/>
    </ligand>
</feature>
<dbReference type="EC" id="1.13.11.53" evidence="9"/>
<dbReference type="PANTHER" id="PTHR23418:SF0">
    <property type="entry name" value="ACIREDUCTONE DIOXYGENASE"/>
    <property type="match status" value="1"/>
</dbReference>
<feature type="binding site" evidence="9">
    <location>
        <position position="98"/>
    </location>
    <ligand>
        <name>Fe(2+)</name>
        <dbReference type="ChEBI" id="CHEBI:29033"/>
    </ligand>
</feature>
<dbReference type="EC" id="1.13.11.54" evidence="9"/>
<comment type="function">
    <text evidence="9">Catalyzes 2 different reactions between oxygene and the acireductone 1,2-dihydroxy-3-keto-5-methylthiopentene (DHK-MTPene) depending upon the metal bound in the active site. Fe-containing acireductone dioxygenase (Fe-ARD) produces formate and 2-keto-4-methylthiobutyrate (KMTB), the alpha-ketoacid precursor of methionine in the methionine recycle pathway. Ni-containing acireductone dioxygenase (Ni-ARD) produces methylthiopropionate, carbon monoxide and formate, and does not lie on the methionine recycle pathway.</text>
</comment>
<evidence type="ECO:0000256" key="4">
    <source>
        <dbReference type="ARBA" id="ARBA00022723"/>
    </source>
</evidence>
<dbReference type="AlphaFoldDB" id="A0A344LG47"/>
<feature type="site" description="May play a role in metal incorporation in vivo" evidence="9">
    <location>
        <position position="95"/>
    </location>
</feature>
<dbReference type="InterPro" id="IPR023956">
    <property type="entry name" value="ARD_bac"/>
</dbReference>
<dbReference type="UniPathway" id="UPA00904">
    <property type="reaction ID" value="UER00878"/>
</dbReference>
<feature type="binding site" evidence="9">
    <location>
        <position position="102"/>
    </location>
    <ligand>
        <name>Fe(2+)</name>
        <dbReference type="ChEBI" id="CHEBI:29033"/>
    </ligand>
</feature>
<dbReference type="HAMAP" id="MF_01682">
    <property type="entry name" value="Salvage_MtnD"/>
    <property type="match status" value="1"/>
</dbReference>
<dbReference type="Pfam" id="PF03079">
    <property type="entry name" value="ARD"/>
    <property type="match status" value="1"/>
</dbReference>
<dbReference type="InterPro" id="IPR014710">
    <property type="entry name" value="RmlC-like_jellyroll"/>
</dbReference>
<comment type="catalytic activity">
    <reaction evidence="9">
        <text>1,2-dihydroxy-5-(methylsulfanyl)pent-1-en-3-one + O2 = 3-(methylsulfanyl)propanoate + CO + formate + 2 H(+)</text>
        <dbReference type="Rhea" id="RHEA:14161"/>
        <dbReference type="ChEBI" id="CHEBI:15378"/>
        <dbReference type="ChEBI" id="CHEBI:15379"/>
        <dbReference type="ChEBI" id="CHEBI:15740"/>
        <dbReference type="ChEBI" id="CHEBI:17245"/>
        <dbReference type="ChEBI" id="CHEBI:49016"/>
        <dbReference type="ChEBI" id="CHEBI:49252"/>
        <dbReference type="EC" id="1.13.11.53"/>
    </reaction>
</comment>
<keyword evidence="11" id="KW-1185">Reference proteome</keyword>
<dbReference type="SUPFAM" id="SSF51182">
    <property type="entry name" value="RmlC-like cupins"/>
    <property type="match status" value="1"/>
</dbReference>
<keyword evidence="8 9" id="KW-0486">Methionine biosynthesis</keyword>
<evidence type="ECO:0000256" key="2">
    <source>
        <dbReference type="ARBA" id="ARBA00022596"/>
    </source>
</evidence>
<dbReference type="GO" id="GO:0010308">
    <property type="term" value="F:acireductone dioxygenase (Ni2+-requiring) activity"/>
    <property type="evidence" value="ECO:0007669"/>
    <property type="project" value="UniProtKB-UniRule"/>
</dbReference>
<keyword evidence="5 9" id="KW-0223">Dioxygenase</keyword>
<dbReference type="InterPro" id="IPR011051">
    <property type="entry name" value="RmlC_Cupin_sf"/>
</dbReference>
<feature type="site" description="Important to generate the dianion" evidence="9">
    <location>
        <position position="104"/>
    </location>
</feature>
<comment type="cofactor">
    <cofactor evidence="9">
        <name>Fe(2+)</name>
        <dbReference type="ChEBI" id="CHEBI:29033"/>
    </cofactor>
    <text evidence="9">Binds 1 Fe(2+) cation per monomer.</text>
</comment>
<gene>
    <name evidence="9" type="primary">mtnD</name>
    <name evidence="10" type="ORF">A4R43_35055</name>
</gene>
<feature type="binding site" evidence="9">
    <location>
        <position position="98"/>
    </location>
    <ligand>
        <name>Ni(2+)</name>
        <dbReference type="ChEBI" id="CHEBI:49786"/>
    </ligand>
</feature>
<comment type="similarity">
    <text evidence="9">Belongs to the acireductone dioxygenase (ARD) family.</text>
</comment>
<dbReference type="KEGG" id="aab:A4R43_35055"/>
<dbReference type="Gene3D" id="2.60.120.10">
    <property type="entry name" value="Jelly Rolls"/>
    <property type="match status" value="1"/>
</dbReference>
<evidence type="ECO:0000313" key="11">
    <source>
        <dbReference type="Proteomes" id="UP000250434"/>
    </source>
</evidence>
<feature type="site" description="May play a role in transmitting local conformational changes" evidence="9">
    <location>
        <position position="101"/>
    </location>
</feature>
<dbReference type="EMBL" id="CP015163">
    <property type="protein sequence ID" value="AXB47021.1"/>
    <property type="molecule type" value="Genomic_DNA"/>
</dbReference>
<comment type="subunit">
    <text evidence="9">Monomer.</text>
</comment>
<evidence type="ECO:0000256" key="6">
    <source>
        <dbReference type="ARBA" id="ARBA00023002"/>
    </source>
</evidence>
<keyword evidence="6 9" id="KW-0560">Oxidoreductase</keyword>
<dbReference type="GO" id="GO:0005506">
    <property type="term" value="F:iron ion binding"/>
    <property type="evidence" value="ECO:0007669"/>
    <property type="project" value="UniProtKB-UniRule"/>
</dbReference>
<protein>
    <recommendedName>
        <fullName evidence="9">Acireductone dioxygenase</fullName>
    </recommendedName>
    <alternativeName>
        <fullName evidence="9">1,2-dihydroxy-3-keto-5-methylthiopentene dioxygenase</fullName>
        <shortName evidence="9">DHK-MTPene dioxygenase</shortName>
    </alternativeName>
    <alternativeName>
        <fullName evidence="9">Acireductone dioxygenase (Fe(2+)-requiring)</fullName>
        <shortName evidence="9">ARD'</shortName>
        <shortName evidence="9">Fe-ARD</shortName>
        <ecNumber evidence="9">1.13.11.54</ecNumber>
    </alternativeName>
    <alternativeName>
        <fullName evidence="9">Acireductone dioxygenase (Ni(2+)-requiring)</fullName>
        <shortName evidence="9">ARD</shortName>
        <shortName evidence="9">Ni-ARD</shortName>
        <ecNumber evidence="9">1.13.11.53</ecNumber>
    </alternativeName>
</protein>
<dbReference type="RefSeq" id="WP_113696081.1">
    <property type="nucleotide sequence ID" value="NZ_CP015163.1"/>
</dbReference>
<keyword evidence="7 9" id="KW-0408">Iron</keyword>
<comment type="cofactor">
    <cofactor evidence="9">
        <name>Ni(2+)</name>
        <dbReference type="ChEBI" id="CHEBI:49786"/>
    </cofactor>
    <text evidence="9">Binds 1 nickel ion per monomer.</text>
</comment>
<dbReference type="InterPro" id="IPR004313">
    <property type="entry name" value="ARD"/>
</dbReference>
<dbReference type="OrthoDB" id="9795636at2"/>
<evidence type="ECO:0000256" key="9">
    <source>
        <dbReference type="HAMAP-Rule" id="MF_01682"/>
    </source>
</evidence>
<comment type="pathway">
    <text evidence="9">Amino-acid biosynthesis; L-methionine biosynthesis via salvage pathway; L-methionine from S-methyl-5-thio-alpha-D-ribose 1-phosphate: step 5/6.</text>
</comment>
<organism evidence="10 11">
    <name type="scientific">Amycolatopsis albispora</name>
    <dbReference type="NCBI Taxonomy" id="1804986"/>
    <lineage>
        <taxon>Bacteria</taxon>
        <taxon>Bacillati</taxon>
        <taxon>Actinomycetota</taxon>
        <taxon>Actinomycetes</taxon>
        <taxon>Pseudonocardiales</taxon>
        <taxon>Pseudonocardiaceae</taxon>
        <taxon>Amycolatopsis</taxon>
    </lineage>
</organism>
<evidence type="ECO:0000256" key="8">
    <source>
        <dbReference type="ARBA" id="ARBA00023167"/>
    </source>
</evidence>
<name>A0A344LG47_9PSEU</name>
<dbReference type="GO" id="GO:0019284">
    <property type="term" value="P:L-methionine salvage from S-adenosylmethionine"/>
    <property type="evidence" value="ECO:0007669"/>
    <property type="project" value="InterPro"/>
</dbReference>
<dbReference type="GO" id="GO:0010309">
    <property type="term" value="F:acireductone dioxygenase [iron(II)-requiring] activity"/>
    <property type="evidence" value="ECO:0007669"/>
    <property type="project" value="UniProtKB-UniRule"/>
</dbReference>
<evidence type="ECO:0000256" key="1">
    <source>
        <dbReference type="ARBA" id="ARBA00000428"/>
    </source>
</evidence>
<dbReference type="CDD" id="cd02232">
    <property type="entry name" value="cupin_ARD"/>
    <property type="match status" value="1"/>
</dbReference>
<feature type="binding site" evidence="9">
    <location>
        <position position="140"/>
    </location>
    <ligand>
        <name>Fe(2+)</name>
        <dbReference type="ChEBI" id="CHEBI:29033"/>
    </ligand>
</feature>
<evidence type="ECO:0000256" key="3">
    <source>
        <dbReference type="ARBA" id="ARBA00022605"/>
    </source>
</evidence>
<dbReference type="PANTHER" id="PTHR23418">
    <property type="entry name" value="ACIREDUCTONE DIOXYGENASE"/>
    <property type="match status" value="1"/>
</dbReference>
<feature type="binding site" evidence="9">
    <location>
        <position position="96"/>
    </location>
    <ligand>
        <name>Ni(2+)</name>
        <dbReference type="ChEBI" id="CHEBI:49786"/>
    </ligand>
</feature>
<keyword evidence="3 9" id="KW-0028">Amino-acid biosynthesis</keyword>
<reference evidence="10 11" key="1">
    <citation type="submission" date="2016-04" db="EMBL/GenBank/DDBJ databases">
        <title>Complete genome sequence and analysis of deep-sea sediment isolate, Amycolatopsis sp. WP1.</title>
        <authorList>
            <person name="Wang H."/>
            <person name="Chen S."/>
            <person name="Wu Q."/>
        </authorList>
    </citation>
    <scope>NUCLEOTIDE SEQUENCE [LARGE SCALE GENOMIC DNA]</scope>
    <source>
        <strain evidence="10 11">WP1</strain>
    </source>
</reference>
<keyword evidence="2 9" id="KW-0533">Nickel</keyword>
<evidence type="ECO:0000256" key="5">
    <source>
        <dbReference type="ARBA" id="ARBA00022964"/>
    </source>
</evidence>
<sequence length="197" mass="22039">MTLLTVWAENDPATVLRRTRDAEEIGAVLGELGVKFDRWPVRELPETPTEEQVLDAYRAEVDEVIRTEGYTFVDVKQLSPGDPGAAEARAKFLSEHTHDDDEDRFFARGSGVFYLHVAGKVHAVLCEAGDLLSVPAKTTHWFDMGTRPDYVSIRFFHDTEGWVGDFLAKSIADRFPSMDELAREGDLPLKTNSTPSP</sequence>
<evidence type="ECO:0000256" key="7">
    <source>
        <dbReference type="ARBA" id="ARBA00023004"/>
    </source>
</evidence>
<dbReference type="GO" id="GO:0016151">
    <property type="term" value="F:nickel cation binding"/>
    <property type="evidence" value="ECO:0007669"/>
    <property type="project" value="UniProtKB-UniRule"/>
</dbReference>
<feature type="binding site" evidence="9">
    <location>
        <position position="96"/>
    </location>
    <ligand>
        <name>Fe(2+)</name>
        <dbReference type="ChEBI" id="CHEBI:29033"/>
    </ligand>
</feature>
<dbReference type="Proteomes" id="UP000250434">
    <property type="component" value="Chromosome"/>
</dbReference>
<comment type="catalytic activity">
    <reaction evidence="1 9">
        <text>1,2-dihydroxy-5-(methylsulfanyl)pent-1-en-3-one + O2 = 4-methylsulfanyl-2-oxobutanoate + formate + 2 H(+)</text>
        <dbReference type="Rhea" id="RHEA:24504"/>
        <dbReference type="ChEBI" id="CHEBI:15378"/>
        <dbReference type="ChEBI" id="CHEBI:15379"/>
        <dbReference type="ChEBI" id="CHEBI:15740"/>
        <dbReference type="ChEBI" id="CHEBI:16723"/>
        <dbReference type="ChEBI" id="CHEBI:49252"/>
        <dbReference type="EC" id="1.13.11.54"/>
    </reaction>
</comment>
<accession>A0A344LG47</accession>
<feature type="binding site" evidence="9">
    <location>
        <position position="102"/>
    </location>
    <ligand>
        <name>Ni(2+)</name>
        <dbReference type="ChEBI" id="CHEBI:49786"/>
    </ligand>
</feature>
<evidence type="ECO:0000313" key="10">
    <source>
        <dbReference type="EMBL" id="AXB47021.1"/>
    </source>
</evidence>
<keyword evidence="4 9" id="KW-0479">Metal-binding</keyword>